<proteinExistence type="predicted"/>
<accession>A0A1J0WJG1</accession>
<sequence length="217" mass="21409">MNLFRFSAIALIVGVASPVISHADENVLYLLQSNPLNGPTGNTISVDQTAGTNTLVAGDAAGSAPARQVGDGNSGTVVIDGDNIAVLFSQTGAGGVNSPGSNNTGTVNATGNDLTGALSQAGIGNSATLSVLGTRALGSVSQIGNGNQADVSVEGTDIQGELIQNGNNNIADLTIDGSSSNVSYEIIGNNLTTVDAGPSVTTNAGTVIIRQTVIGSN</sequence>
<evidence type="ECO:0000313" key="2">
    <source>
        <dbReference type="EMBL" id="APE44460.1"/>
    </source>
</evidence>
<dbReference type="STRING" id="1917485.BOO69_14345"/>
<evidence type="ECO:0000313" key="3">
    <source>
        <dbReference type="Proteomes" id="UP000181897"/>
    </source>
</evidence>
<organism evidence="2 3">
    <name type="scientific">Sulfitobacter alexandrii</name>
    <dbReference type="NCBI Taxonomy" id="1917485"/>
    <lineage>
        <taxon>Bacteria</taxon>
        <taxon>Pseudomonadati</taxon>
        <taxon>Pseudomonadota</taxon>
        <taxon>Alphaproteobacteria</taxon>
        <taxon>Rhodobacterales</taxon>
        <taxon>Roseobacteraceae</taxon>
        <taxon>Sulfitobacter</taxon>
    </lineage>
</organism>
<keyword evidence="1" id="KW-0732">Signal</keyword>
<evidence type="ECO:0008006" key="4">
    <source>
        <dbReference type="Google" id="ProtNLM"/>
    </source>
</evidence>
<dbReference type="EMBL" id="CP018076">
    <property type="protein sequence ID" value="APE44460.1"/>
    <property type="molecule type" value="Genomic_DNA"/>
</dbReference>
<dbReference type="AlphaFoldDB" id="A0A1J0WJG1"/>
<feature type="signal peptide" evidence="1">
    <location>
        <begin position="1"/>
        <end position="23"/>
    </location>
</feature>
<feature type="chain" id="PRO_5012227281" description="Curlin associated repeat-containing protein" evidence="1">
    <location>
        <begin position="24"/>
        <end position="217"/>
    </location>
</feature>
<keyword evidence="3" id="KW-1185">Reference proteome</keyword>
<name>A0A1J0WJG1_9RHOB</name>
<dbReference type="KEGG" id="suam:BOO69_14345"/>
<reference evidence="2 3" key="1">
    <citation type="submission" date="2016-11" db="EMBL/GenBank/DDBJ databases">
        <title>Complete genome sequence of Sulfitobacter sp. AM1-D1, a toxic bacteria associated with marine dinoflagellate Alexandrium minutum in East China Sea.</title>
        <authorList>
            <person name="Yang Q."/>
            <person name="Zhang X."/>
            <person name="Tian X."/>
        </authorList>
    </citation>
    <scope>NUCLEOTIDE SEQUENCE [LARGE SCALE GENOMIC DNA]</scope>
    <source>
        <strain evidence="2 3">AM1-D1</strain>
    </source>
</reference>
<protein>
    <recommendedName>
        <fullName evidence="4">Curlin associated repeat-containing protein</fullName>
    </recommendedName>
</protein>
<evidence type="ECO:0000256" key="1">
    <source>
        <dbReference type="SAM" id="SignalP"/>
    </source>
</evidence>
<dbReference type="Proteomes" id="UP000181897">
    <property type="component" value="Chromosome"/>
</dbReference>
<gene>
    <name evidence="2" type="ORF">BOO69_14345</name>
</gene>